<comment type="cofactor">
    <cofactor evidence="1">
        <name>Mg(2+)</name>
        <dbReference type="ChEBI" id="CHEBI:18420"/>
    </cofactor>
</comment>
<dbReference type="EC" id="6.3.2.12" evidence="6"/>
<organism evidence="21 22">
    <name type="scientific">Kocuria rosea subsp. polaris</name>
    <dbReference type="NCBI Taxonomy" id="136273"/>
    <lineage>
        <taxon>Bacteria</taxon>
        <taxon>Bacillati</taxon>
        <taxon>Actinomycetota</taxon>
        <taxon>Actinomycetes</taxon>
        <taxon>Micrococcales</taxon>
        <taxon>Micrococcaceae</taxon>
        <taxon>Kocuria</taxon>
    </lineage>
</organism>
<protein>
    <recommendedName>
        <fullName evidence="8">Dihydrofolate synthase/folylpolyglutamate synthase</fullName>
        <ecNumber evidence="6">6.3.2.12</ecNumber>
        <ecNumber evidence="7">6.3.2.17</ecNumber>
    </recommendedName>
    <alternativeName>
        <fullName evidence="15">Tetrahydrofolylpolyglutamate synthase</fullName>
    </alternativeName>
</protein>
<dbReference type="Gene3D" id="3.90.190.20">
    <property type="entry name" value="Mur ligase, C-terminal domain"/>
    <property type="match status" value="1"/>
</dbReference>
<evidence type="ECO:0000256" key="16">
    <source>
        <dbReference type="ARBA" id="ARBA00047493"/>
    </source>
</evidence>
<dbReference type="InterPro" id="IPR013221">
    <property type="entry name" value="Mur_ligase_cen"/>
</dbReference>
<feature type="domain" description="Mur ligase central" evidence="20">
    <location>
        <begin position="57"/>
        <end position="287"/>
    </location>
</feature>
<dbReference type="InterPro" id="IPR001645">
    <property type="entry name" value="Folylpolyglutamate_synth"/>
</dbReference>
<dbReference type="Proteomes" id="UP000030466">
    <property type="component" value="Unassembled WGS sequence"/>
</dbReference>
<evidence type="ECO:0000256" key="12">
    <source>
        <dbReference type="ARBA" id="ARBA00022840"/>
    </source>
</evidence>
<dbReference type="PANTHER" id="PTHR11136:SF0">
    <property type="entry name" value="DIHYDROFOLATE SYNTHETASE-RELATED"/>
    <property type="match status" value="1"/>
</dbReference>
<dbReference type="GO" id="GO:0005737">
    <property type="term" value="C:cytoplasm"/>
    <property type="evidence" value="ECO:0007669"/>
    <property type="project" value="TreeGrafter"/>
</dbReference>
<dbReference type="RefSeq" id="WP_035930036.1">
    <property type="nucleotide sequence ID" value="NZ_JSUH01000018.1"/>
</dbReference>
<evidence type="ECO:0000256" key="10">
    <source>
        <dbReference type="ARBA" id="ARBA00022723"/>
    </source>
</evidence>
<keyword evidence="9 18" id="KW-0436">Ligase</keyword>
<keyword evidence="14" id="KW-0289">Folate biosynthesis</keyword>
<comment type="subunit">
    <text evidence="5">Monomer.</text>
</comment>
<dbReference type="NCBIfam" id="TIGR01499">
    <property type="entry name" value="folC"/>
    <property type="match status" value="1"/>
</dbReference>
<evidence type="ECO:0000256" key="8">
    <source>
        <dbReference type="ARBA" id="ARBA00019357"/>
    </source>
</evidence>
<evidence type="ECO:0000259" key="20">
    <source>
        <dbReference type="Pfam" id="PF08245"/>
    </source>
</evidence>
<sequence length="457" mass="48352">MSAPFAGTGGAGTVEEVYARLLERAPENRMAPRLDAMRRTMEVLGEPQRAAPVIHLTGTNGKTSTARMVEALLLAHDLRVGRYTSPHLSRVTERISVDGAPVDDETFVRVFGEIAPYLGFVDAELAERGEPRLSYFETVTALAFAVFADAPVDVVVLEVGIGGSWDATNVADAAVSVVTPIDLDHTDLLGDTLGEIATEKAGILKPGGFLVSAAQDPEAAEVLLARARELGVPFRFGGVEFGVEARATAVGGQVLTLQGLAGRYPEVLLPLFGAHQAENAALALAAVEAFLGGGEKELNPELVRTGLGAVESPGRLELARKAPPVVLDAAHNPHGLTAAAAALKEAFTFGKLNLVVGMLREKDAEAMLRVLLDEYEEFHTEFWFTRSSSPRAVDPQELVELAVDLGFPEDVVHAVPQLDDAMTEAVQDAAARPEFDGAVLVTGSITVVGEARTLLGL</sequence>
<evidence type="ECO:0000256" key="5">
    <source>
        <dbReference type="ARBA" id="ARBA00011245"/>
    </source>
</evidence>
<keyword evidence="11 18" id="KW-0547">Nucleotide-binding</keyword>
<evidence type="ECO:0000256" key="2">
    <source>
        <dbReference type="ARBA" id="ARBA00004799"/>
    </source>
</evidence>
<dbReference type="InterPro" id="IPR036565">
    <property type="entry name" value="Mur-like_cat_sf"/>
</dbReference>
<evidence type="ECO:0000259" key="19">
    <source>
        <dbReference type="Pfam" id="PF02875"/>
    </source>
</evidence>
<dbReference type="EMBL" id="JSUH01000018">
    <property type="protein sequence ID" value="KHD96380.1"/>
    <property type="molecule type" value="Genomic_DNA"/>
</dbReference>
<keyword evidence="10" id="KW-0479">Metal-binding</keyword>
<dbReference type="Pfam" id="PF02875">
    <property type="entry name" value="Mur_ligase_C"/>
    <property type="match status" value="1"/>
</dbReference>
<evidence type="ECO:0000256" key="11">
    <source>
        <dbReference type="ARBA" id="ARBA00022741"/>
    </source>
</evidence>
<dbReference type="GO" id="GO:0046656">
    <property type="term" value="P:folic acid biosynthetic process"/>
    <property type="evidence" value="ECO:0007669"/>
    <property type="project" value="UniProtKB-KW"/>
</dbReference>
<evidence type="ECO:0000313" key="22">
    <source>
        <dbReference type="Proteomes" id="UP000030466"/>
    </source>
</evidence>
<comment type="catalytic activity">
    <reaction evidence="16">
        <text>(6S)-5,6,7,8-tetrahydrofolyl-(gamma-L-Glu)(n) + L-glutamate + ATP = (6S)-5,6,7,8-tetrahydrofolyl-(gamma-L-Glu)(n+1) + ADP + phosphate + H(+)</text>
        <dbReference type="Rhea" id="RHEA:10580"/>
        <dbReference type="Rhea" id="RHEA-COMP:14738"/>
        <dbReference type="Rhea" id="RHEA-COMP:14740"/>
        <dbReference type="ChEBI" id="CHEBI:15378"/>
        <dbReference type="ChEBI" id="CHEBI:29985"/>
        <dbReference type="ChEBI" id="CHEBI:30616"/>
        <dbReference type="ChEBI" id="CHEBI:43474"/>
        <dbReference type="ChEBI" id="CHEBI:141005"/>
        <dbReference type="ChEBI" id="CHEBI:456216"/>
        <dbReference type="EC" id="6.3.2.17"/>
    </reaction>
</comment>
<comment type="caution">
    <text evidence="21">The sequence shown here is derived from an EMBL/GenBank/DDBJ whole genome shotgun (WGS) entry which is preliminary data.</text>
</comment>
<reference evidence="21 22" key="1">
    <citation type="journal article" date="2003" name="Int. J. Syst. Evol. Microbiol.">
        <title>Kocuria polaris sp. nov., an orange-pigmented psychrophilic bacterium isolated from an Antarctic cyanobacterial mat sample.</title>
        <authorList>
            <person name="Reddy G.S."/>
            <person name="Prakash J.S."/>
            <person name="Prabahar V."/>
            <person name="Matsumoto G.I."/>
            <person name="Stackebrandt E."/>
            <person name="Shivaji S."/>
        </authorList>
    </citation>
    <scope>NUCLEOTIDE SEQUENCE [LARGE SCALE GENOMIC DNA]</scope>
    <source>
        <strain evidence="21 22">CMS 76or</strain>
    </source>
</reference>
<dbReference type="Gene3D" id="3.40.1190.10">
    <property type="entry name" value="Mur-like, catalytic domain"/>
    <property type="match status" value="1"/>
</dbReference>
<keyword evidence="13" id="KW-0460">Magnesium</keyword>
<evidence type="ECO:0000256" key="3">
    <source>
        <dbReference type="ARBA" id="ARBA00005150"/>
    </source>
</evidence>
<comment type="catalytic activity">
    <reaction evidence="17">
        <text>7,8-dihydropteroate + L-glutamate + ATP = 7,8-dihydrofolate + ADP + phosphate + H(+)</text>
        <dbReference type="Rhea" id="RHEA:23584"/>
        <dbReference type="ChEBI" id="CHEBI:15378"/>
        <dbReference type="ChEBI" id="CHEBI:17839"/>
        <dbReference type="ChEBI" id="CHEBI:29985"/>
        <dbReference type="ChEBI" id="CHEBI:30616"/>
        <dbReference type="ChEBI" id="CHEBI:43474"/>
        <dbReference type="ChEBI" id="CHEBI:57451"/>
        <dbReference type="ChEBI" id="CHEBI:456216"/>
        <dbReference type="EC" id="6.3.2.12"/>
    </reaction>
</comment>
<comment type="pathway">
    <text evidence="3">Cofactor biosynthesis; tetrahydrofolylpolyglutamate biosynthesis.</text>
</comment>
<comment type="similarity">
    <text evidence="4 18">Belongs to the folylpolyglutamate synthase family.</text>
</comment>
<dbReference type="EC" id="6.3.2.17" evidence="7"/>
<evidence type="ECO:0000256" key="6">
    <source>
        <dbReference type="ARBA" id="ARBA00013023"/>
    </source>
</evidence>
<evidence type="ECO:0000256" key="17">
    <source>
        <dbReference type="ARBA" id="ARBA00049161"/>
    </source>
</evidence>
<dbReference type="OrthoDB" id="9809356at2"/>
<dbReference type="GO" id="GO:0004326">
    <property type="term" value="F:tetrahydrofolylpolyglutamate synthase activity"/>
    <property type="evidence" value="ECO:0007669"/>
    <property type="project" value="UniProtKB-EC"/>
</dbReference>
<evidence type="ECO:0000256" key="4">
    <source>
        <dbReference type="ARBA" id="ARBA00008276"/>
    </source>
</evidence>
<dbReference type="PANTHER" id="PTHR11136">
    <property type="entry name" value="FOLYLPOLYGLUTAMATE SYNTHASE-RELATED"/>
    <property type="match status" value="1"/>
</dbReference>
<dbReference type="PIRSF" id="PIRSF001563">
    <property type="entry name" value="Folylpolyglu_synth"/>
    <property type="match status" value="1"/>
</dbReference>
<name>A0A0A6VMP9_KOCRO</name>
<evidence type="ECO:0000256" key="18">
    <source>
        <dbReference type="PIRNR" id="PIRNR001563"/>
    </source>
</evidence>
<accession>A0A0A6VMP9</accession>
<evidence type="ECO:0000256" key="7">
    <source>
        <dbReference type="ARBA" id="ARBA00013025"/>
    </source>
</evidence>
<evidence type="ECO:0000256" key="13">
    <source>
        <dbReference type="ARBA" id="ARBA00022842"/>
    </source>
</evidence>
<comment type="pathway">
    <text evidence="2">Cofactor biosynthesis; tetrahydrofolate biosynthesis; 7,8-dihydrofolate from 2-amino-4-hydroxy-6-hydroxymethyl-7,8-dihydropteridine diphosphate and 4-aminobenzoate: step 2/2.</text>
</comment>
<proteinExistence type="inferred from homology"/>
<dbReference type="GO" id="GO:0005524">
    <property type="term" value="F:ATP binding"/>
    <property type="evidence" value="ECO:0007669"/>
    <property type="project" value="UniProtKB-KW"/>
</dbReference>
<gene>
    <name evidence="21" type="ORF">GY22_15940</name>
</gene>
<dbReference type="GO" id="GO:0046872">
    <property type="term" value="F:metal ion binding"/>
    <property type="evidence" value="ECO:0007669"/>
    <property type="project" value="UniProtKB-KW"/>
</dbReference>
<keyword evidence="22" id="KW-1185">Reference proteome</keyword>
<evidence type="ECO:0000256" key="15">
    <source>
        <dbReference type="ARBA" id="ARBA00030592"/>
    </source>
</evidence>
<dbReference type="AlphaFoldDB" id="A0A0A6VMP9"/>
<dbReference type="InterPro" id="IPR004101">
    <property type="entry name" value="Mur_ligase_C"/>
</dbReference>
<dbReference type="FunFam" id="3.40.1190.10:FF:000004">
    <property type="entry name" value="Dihydrofolate synthase/folylpolyglutamate synthase"/>
    <property type="match status" value="1"/>
</dbReference>
<dbReference type="GO" id="GO:0008841">
    <property type="term" value="F:dihydrofolate synthase activity"/>
    <property type="evidence" value="ECO:0007669"/>
    <property type="project" value="UniProtKB-EC"/>
</dbReference>
<evidence type="ECO:0000256" key="9">
    <source>
        <dbReference type="ARBA" id="ARBA00022598"/>
    </source>
</evidence>
<feature type="domain" description="Mur ligase C-terminal" evidence="19">
    <location>
        <begin position="314"/>
        <end position="444"/>
    </location>
</feature>
<evidence type="ECO:0000313" key="21">
    <source>
        <dbReference type="EMBL" id="KHD96380.1"/>
    </source>
</evidence>
<keyword evidence="12 18" id="KW-0067">ATP-binding</keyword>
<dbReference type="SUPFAM" id="SSF53244">
    <property type="entry name" value="MurD-like peptide ligases, peptide-binding domain"/>
    <property type="match status" value="1"/>
</dbReference>
<dbReference type="SUPFAM" id="SSF53623">
    <property type="entry name" value="MurD-like peptide ligases, catalytic domain"/>
    <property type="match status" value="1"/>
</dbReference>
<dbReference type="Pfam" id="PF08245">
    <property type="entry name" value="Mur_ligase_M"/>
    <property type="match status" value="1"/>
</dbReference>
<evidence type="ECO:0000256" key="14">
    <source>
        <dbReference type="ARBA" id="ARBA00022909"/>
    </source>
</evidence>
<dbReference type="InterPro" id="IPR036615">
    <property type="entry name" value="Mur_ligase_C_dom_sf"/>
</dbReference>
<evidence type="ECO:0000256" key="1">
    <source>
        <dbReference type="ARBA" id="ARBA00001946"/>
    </source>
</evidence>